<dbReference type="PROSITE" id="PS50092">
    <property type="entry name" value="TSP1"/>
    <property type="match status" value="1"/>
</dbReference>
<evidence type="ECO:0000313" key="13">
    <source>
        <dbReference type="RefSeq" id="XP_032826291.1"/>
    </source>
</evidence>
<dbReference type="InterPro" id="IPR006212">
    <property type="entry name" value="Furin_repeat"/>
</dbReference>
<dbReference type="InterPro" id="IPR043601">
    <property type="entry name" value="Rspo_Fu-CRD_dom"/>
</dbReference>
<evidence type="ECO:0000313" key="12">
    <source>
        <dbReference type="Proteomes" id="UP001318040"/>
    </source>
</evidence>
<dbReference type="InterPro" id="IPR000884">
    <property type="entry name" value="TSP1_rpt"/>
</dbReference>
<dbReference type="RefSeq" id="XP_032826293.1">
    <property type="nucleotide sequence ID" value="XM_032970402.1"/>
</dbReference>
<dbReference type="SMART" id="SM00261">
    <property type="entry name" value="FU"/>
    <property type="match status" value="2"/>
</dbReference>
<dbReference type="Pfam" id="PF00090">
    <property type="entry name" value="TSP_1"/>
    <property type="match status" value="1"/>
</dbReference>
<dbReference type="PANTHER" id="PTHR46987:SF7">
    <property type="entry name" value="TNFR-CYS DOMAIN-CONTAINING PROTEIN"/>
    <property type="match status" value="1"/>
</dbReference>
<evidence type="ECO:0000256" key="6">
    <source>
        <dbReference type="ARBA" id="ARBA00022687"/>
    </source>
</evidence>
<feature type="signal peptide" evidence="10">
    <location>
        <begin position="1"/>
        <end position="20"/>
    </location>
</feature>
<dbReference type="GO" id="GO:0008201">
    <property type="term" value="F:heparin binding"/>
    <property type="evidence" value="ECO:0007669"/>
    <property type="project" value="UniProtKB-KW"/>
</dbReference>
<feature type="domain" description="R-spondin Fu-CRD" evidence="11">
    <location>
        <begin position="50"/>
        <end position="150"/>
    </location>
</feature>
<evidence type="ECO:0000313" key="15">
    <source>
        <dbReference type="RefSeq" id="XP_032826293.1"/>
    </source>
</evidence>
<dbReference type="InterPro" id="IPR036383">
    <property type="entry name" value="TSP1_rpt_sf"/>
</dbReference>
<dbReference type="GO" id="GO:0005576">
    <property type="term" value="C:extracellular region"/>
    <property type="evidence" value="ECO:0007669"/>
    <property type="project" value="UniProtKB-SubCell"/>
</dbReference>
<comment type="similarity">
    <text evidence="2">Belongs to the R-spondin family.</text>
</comment>
<evidence type="ECO:0000259" key="11">
    <source>
        <dbReference type="Pfam" id="PF15913"/>
    </source>
</evidence>
<dbReference type="RefSeq" id="XP_032826292.1">
    <property type="nucleotide sequence ID" value="XM_032970401.1"/>
</dbReference>
<evidence type="ECO:0000256" key="2">
    <source>
        <dbReference type="ARBA" id="ARBA00007308"/>
    </source>
</evidence>
<dbReference type="Gene3D" id="2.20.100.10">
    <property type="entry name" value="Thrombospondin type-1 (TSP1) repeat"/>
    <property type="match status" value="1"/>
</dbReference>
<protein>
    <submittedName>
        <fullName evidence="13 14">R-spondin-3-like</fullName>
    </submittedName>
</protein>
<evidence type="ECO:0000256" key="5">
    <source>
        <dbReference type="ARBA" id="ARBA00022674"/>
    </source>
</evidence>
<keyword evidence="8" id="KW-1015">Disulfide bond</keyword>
<dbReference type="KEGG" id="pmrn:116951623"/>
<keyword evidence="9" id="KW-0325">Glycoprotein</keyword>
<name>A0AAJ7X9A9_PETMA</name>
<dbReference type="InterPro" id="IPR051514">
    <property type="entry name" value="R-spondin"/>
</dbReference>
<evidence type="ECO:0000256" key="3">
    <source>
        <dbReference type="ARBA" id="ARBA00022525"/>
    </source>
</evidence>
<sequence>MRRLLALAVALLLLDSVALAVGSREGTTQHLPYRTRRSLSAGRALLSCPRGCSVCSAANGCLLCAPRLFFHLQRVGMRHLGQCLLACPAGHYGQRNAIAHRCMRCQVPHCDSCFGHSFCTRCSRGHFLYRGHCGTGCPIGHEGDNRTQDCLPTVDCEVSPWGPWSACERRGRTCGYKWGAQERRRSVTRAPSPHGQHCPPLQQAQRCRVQPRFCPGDELGPLRQKMRLEQKRRRGFTVTRKFEVEP</sequence>
<evidence type="ECO:0000256" key="9">
    <source>
        <dbReference type="ARBA" id="ARBA00023180"/>
    </source>
</evidence>
<dbReference type="SUPFAM" id="SSF82895">
    <property type="entry name" value="TSP-1 type 1 repeat"/>
    <property type="match status" value="1"/>
</dbReference>
<dbReference type="RefSeq" id="XP_032826294.1">
    <property type="nucleotide sequence ID" value="XM_032970403.1"/>
</dbReference>
<dbReference type="AlphaFoldDB" id="A0AAJ7X9A9"/>
<feature type="chain" id="PRO_5044709698" evidence="10">
    <location>
        <begin position="21"/>
        <end position="246"/>
    </location>
</feature>
<keyword evidence="7 10" id="KW-0732">Signal</keyword>
<proteinExistence type="inferred from homology"/>
<evidence type="ECO:0000313" key="17">
    <source>
        <dbReference type="RefSeq" id="XP_032826295.1"/>
    </source>
</evidence>
<dbReference type="RefSeq" id="XP_032826291.1">
    <property type="nucleotide sequence ID" value="XM_032970400.1"/>
</dbReference>
<reference evidence="13 14" key="1">
    <citation type="submission" date="2025-04" db="UniProtKB">
        <authorList>
            <consortium name="RefSeq"/>
        </authorList>
    </citation>
    <scope>IDENTIFICATION</scope>
    <source>
        <tissue evidence="13 14">Sperm</tissue>
    </source>
</reference>
<dbReference type="RefSeq" id="XP_032826295.1">
    <property type="nucleotide sequence ID" value="XM_032970404.1"/>
</dbReference>
<evidence type="ECO:0000256" key="1">
    <source>
        <dbReference type="ARBA" id="ARBA00004613"/>
    </source>
</evidence>
<dbReference type="SUPFAM" id="SSF57184">
    <property type="entry name" value="Growth factor receptor domain"/>
    <property type="match status" value="1"/>
</dbReference>
<evidence type="ECO:0000313" key="14">
    <source>
        <dbReference type="RefSeq" id="XP_032826292.1"/>
    </source>
</evidence>
<dbReference type="Gene3D" id="2.10.220.10">
    <property type="entry name" value="Hormone Receptor, Insulin-like Growth Factor Receptor 1, Chain A, domain 2"/>
    <property type="match status" value="1"/>
</dbReference>
<evidence type="ECO:0000313" key="16">
    <source>
        <dbReference type="RefSeq" id="XP_032826294.1"/>
    </source>
</evidence>
<keyword evidence="3" id="KW-0964">Secreted</keyword>
<evidence type="ECO:0000256" key="8">
    <source>
        <dbReference type="ARBA" id="ARBA00023157"/>
    </source>
</evidence>
<keyword evidence="6" id="KW-0879">Wnt signaling pathway</keyword>
<gene>
    <name evidence="13 14 15 16 17" type="primary">LOC116951623</name>
</gene>
<dbReference type="InterPro" id="IPR009030">
    <property type="entry name" value="Growth_fac_rcpt_cys_sf"/>
</dbReference>
<comment type="subcellular location">
    <subcellularLocation>
        <location evidence="1">Secreted</location>
    </subcellularLocation>
</comment>
<keyword evidence="12" id="KW-1185">Reference proteome</keyword>
<dbReference type="GO" id="GO:0016055">
    <property type="term" value="P:Wnt signaling pathway"/>
    <property type="evidence" value="ECO:0007669"/>
    <property type="project" value="UniProtKB-KW"/>
</dbReference>
<dbReference type="PANTHER" id="PTHR46987">
    <property type="entry name" value="NEUROHYPOPHYSIAL HORMONES, N-TERMINAL DOMAIN CONTAINING PROTEIN"/>
    <property type="match status" value="1"/>
</dbReference>
<evidence type="ECO:0000256" key="7">
    <source>
        <dbReference type="ARBA" id="ARBA00022729"/>
    </source>
</evidence>
<evidence type="ECO:0000256" key="10">
    <source>
        <dbReference type="SAM" id="SignalP"/>
    </source>
</evidence>
<keyword evidence="4" id="KW-0716">Sensory transduction</keyword>
<organism evidence="12 16">
    <name type="scientific">Petromyzon marinus</name>
    <name type="common">Sea lamprey</name>
    <dbReference type="NCBI Taxonomy" id="7757"/>
    <lineage>
        <taxon>Eukaryota</taxon>
        <taxon>Metazoa</taxon>
        <taxon>Chordata</taxon>
        <taxon>Craniata</taxon>
        <taxon>Vertebrata</taxon>
        <taxon>Cyclostomata</taxon>
        <taxon>Hyperoartia</taxon>
        <taxon>Petromyzontiformes</taxon>
        <taxon>Petromyzontidae</taxon>
        <taxon>Petromyzon</taxon>
    </lineage>
</organism>
<accession>A0AAJ7X9A9</accession>
<dbReference type="Pfam" id="PF15913">
    <property type="entry name" value="Furin-like_2"/>
    <property type="match status" value="1"/>
</dbReference>
<dbReference type="GeneID" id="116951623"/>
<evidence type="ECO:0000256" key="4">
    <source>
        <dbReference type="ARBA" id="ARBA00022606"/>
    </source>
</evidence>
<keyword evidence="5" id="KW-0358">Heparin-binding</keyword>
<dbReference type="Proteomes" id="UP001318040">
    <property type="component" value="Chromosome 43"/>
</dbReference>